<dbReference type="OrthoDB" id="1117499at2"/>
<dbReference type="eggNOG" id="ENOG5032A1P">
    <property type="taxonomic scope" value="Bacteria"/>
</dbReference>
<dbReference type="InterPro" id="IPR025345">
    <property type="entry name" value="DUF4249"/>
</dbReference>
<dbReference type="EMBL" id="FONA01000032">
    <property type="protein sequence ID" value="SFF06324.1"/>
    <property type="molecule type" value="Genomic_DNA"/>
</dbReference>
<dbReference type="AlphaFoldDB" id="A0A1I2FLE7"/>
<keyword evidence="2" id="KW-1185">Reference proteome</keyword>
<evidence type="ECO:0000313" key="2">
    <source>
        <dbReference type="Proteomes" id="UP000181976"/>
    </source>
</evidence>
<gene>
    <name evidence="1" type="ORF">SAMN05444380_1323</name>
</gene>
<dbReference type="Pfam" id="PF14054">
    <property type="entry name" value="DUF4249"/>
    <property type="match status" value="1"/>
</dbReference>
<organism evidence="1 2">
    <name type="scientific">Thermophagus xiamenensis</name>
    <dbReference type="NCBI Taxonomy" id="385682"/>
    <lineage>
        <taxon>Bacteria</taxon>
        <taxon>Pseudomonadati</taxon>
        <taxon>Bacteroidota</taxon>
        <taxon>Bacteroidia</taxon>
        <taxon>Marinilabiliales</taxon>
        <taxon>Marinilabiliaceae</taxon>
        <taxon>Thermophagus</taxon>
    </lineage>
</organism>
<dbReference type="STRING" id="385682.SAMN05444380_1323"/>
<name>A0A1I2FLE7_9BACT</name>
<accession>A0A1I2FLE7</accession>
<proteinExistence type="predicted"/>
<evidence type="ECO:0008006" key="3">
    <source>
        <dbReference type="Google" id="ProtNLM"/>
    </source>
</evidence>
<reference evidence="1 2" key="1">
    <citation type="submission" date="2016-10" db="EMBL/GenBank/DDBJ databases">
        <authorList>
            <person name="de Groot N.N."/>
        </authorList>
    </citation>
    <scope>NUCLEOTIDE SEQUENCE [LARGE SCALE GENOMIC DNA]</scope>
    <source>
        <strain evidence="1 2">DSM 19012</strain>
    </source>
</reference>
<protein>
    <recommendedName>
        <fullName evidence="3">DUF4249 domain-containing protein</fullName>
    </recommendedName>
</protein>
<evidence type="ECO:0000313" key="1">
    <source>
        <dbReference type="EMBL" id="SFF06324.1"/>
    </source>
</evidence>
<sequence>MVFACLISLSCQKEIELEQPAYQKKIVVDGYIETGQPAHIFLTMSSPFLTQYDSASIRASFLNYAKITLTSSLGEEEVLTLFRENRFFPPFVYKSVDIKGQEGIFYRIKVEVMGQTLSAETMIPPAVEIVGSRFIEVNDSTGFWEVAIDASKHGELFLFTRMKSHLAQEDFHPSFNPVYKVKNSQQGLVWLRLLSSSKFKSYFNNTESMVYENYEGYVFDRRDTIELIVGTINATSYQVLNSLFVDMFNQENPFAFNGNRIETNIEGGIGRWTGIGIKNVTLLAN</sequence>
<dbReference type="InParanoid" id="A0A1I2FLE7"/>
<dbReference type="Proteomes" id="UP000181976">
    <property type="component" value="Unassembled WGS sequence"/>
</dbReference>